<keyword evidence="1" id="KW-1133">Transmembrane helix</keyword>
<evidence type="ECO:0000313" key="2">
    <source>
        <dbReference type="Proteomes" id="UP000504606"/>
    </source>
</evidence>
<organism evidence="2 3">
    <name type="scientific">Frankliniella occidentalis</name>
    <name type="common">Western flower thrips</name>
    <name type="synonym">Euthrips occidentalis</name>
    <dbReference type="NCBI Taxonomy" id="133901"/>
    <lineage>
        <taxon>Eukaryota</taxon>
        <taxon>Metazoa</taxon>
        <taxon>Ecdysozoa</taxon>
        <taxon>Arthropoda</taxon>
        <taxon>Hexapoda</taxon>
        <taxon>Insecta</taxon>
        <taxon>Pterygota</taxon>
        <taxon>Neoptera</taxon>
        <taxon>Paraneoptera</taxon>
        <taxon>Thysanoptera</taxon>
        <taxon>Terebrantia</taxon>
        <taxon>Thripoidea</taxon>
        <taxon>Thripidae</taxon>
        <taxon>Frankliniella</taxon>
    </lineage>
</organism>
<keyword evidence="1" id="KW-0472">Membrane</keyword>
<evidence type="ECO:0000256" key="1">
    <source>
        <dbReference type="SAM" id="Phobius"/>
    </source>
</evidence>
<dbReference type="KEGG" id="foc:113205382"/>
<feature type="transmembrane region" description="Helical" evidence="1">
    <location>
        <begin position="63"/>
        <end position="82"/>
    </location>
</feature>
<sequence>MGCDGYAVLKSLELCVAIVCMIYKRISDWEAFQIFFLRQKFSDEWPLLNTITWDKNGSIYADITYGAFVIALAAMLLAYLAGQLDKTPVLVSIISRRACVG</sequence>
<dbReference type="OrthoDB" id="8180835at2759"/>
<dbReference type="GeneID" id="113205382"/>
<keyword evidence="1" id="KW-0812">Transmembrane</keyword>
<reference evidence="3" key="1">
    <citation type="submission" date="2025-08" db="UniProtKB">
        <authorList>
            <consortium name="RefSeq"/>
        </authorList>
    </citation>
    <scope>IDENTIFICATION</scope>
    <source>
        <tissue evidence="3">Whole organism</tissue>
    </source>
</reference>
<name>A0A9C6XVC4_FRAOC</name>
<accession>A0A9C6XVC4</accession>
<protein>
    <submittedName>
        <fullName evidence="3">Uncharacterized protein LOC113205382</fullName>
    </submittedName>
</protein>
<evidence type="ECO:0000313" key="3">
    <source>
        <dbReference type="RefSeq" id="XP_052131996.1"/>
    </source>
</evidence>
<dbReference type="RefSeq" id="XP_052131996.1">
    <property type="nucleotide sequence ID" value="XM_052276036.1"/>
</dbReference>
<keyword evidence="2" id="KW-1185">Reference proteome</keyword>
<dbReference type="Proteomes" id="UP000504606">
    <property type="component" value="Unplaced"/>
</dbReference>
<proteinExistence type="predicted"/>
<gene>
    <name evidence="3" type="primary">LOC113205382</name>
</gene>
<dbReference type="AlphaFoldDB" id="A0A9C6XVC4"/>